<dbReference type="Proteomes" id="UP000823749">
    <property type="component" value="Chromosome 7"/>
</dbReference>
<keyword evidence="2 5" id="KW-0547">Nucleotide-binding</keyword>
<dbReference type="PROSITE" id="PS50011">
    <property type="entry name" value="PROTEIN_KINASE_DOM"/>
    <property type="match status" value="1"/>
</dbReference>
<dbReference type="AlphaFoldDB" id="A0AAV6JGL1"/>
<keyword evidence="10" id="KW-1185">Reference proteome</keyword>
<dbReference type="PANTHER" id="PTHR11042">
    <property type="entry name" value="EUKARYOTIC TRANSLATION INITIATION FACTOR 2-ALPHA KINASE EIF2-ALPHA KINASE -RELATED"/>
    <property type="match status" value="1"/>
</dbReference>
<gene>
    <name evidence="9" type="ORF">RHGRI_020499</name>
</gene>
<evidence type="ECO:0000256" key="2">
    <source>
        <dbReference type="ARBA" id="ARBA00022741"/>
    </source>
</evidence>
<dbReference type="GO" id="GO:0005829">
    <property type="term" value="C:cytosol"/>
    <property type="evidence" value="ECO:0007669"/>
    <property type="project" value="TreeGrafter"/>
</dbReference>
<evidence type="ECO:0000313" key="9">
    <source>
        <dbReference type="EMBL" id="KAG5540281.1"/>
    </source>
</evidence>
<dbReference type="GO" id="GO:0005524">
    <property type="term" value="F:ATP binding"/>
    <property type="evidence" value="ECO:0007669"/>
    <property type="project" value="UniProtKB-UniRule"/>
</dbReference>
<dbReference type="InterPro" id="IPR000719">
    <property type="entry name" value="Prot_kinase_dom"/>
</dbReference>
<dbReference type="Gene3D" id="3.30.200.20">
    <property type="entry name" value="Phosphorylase Kinase, domain 1"/>
    <property type="match status" value="1"/>
</dbReference>
<dbReference type="InterPro" id="IPR011009">
    <property type="entry name" value="Kinase-like_dom_sf"/>
</dbReference>
<keyword evidence="7" id="KW-0732">Signal</keyword>
<dbReference type="InterPro" id="IPR050339">
    <property type="entry name" value="CC_SR_Kinase"/>
</dbReference>
<evidence type="ECO:0000256" key="3">
    <source>
        <dbReference type="ARBA" id="ARBA00022777"/>
    </source>
</evidence>
<evidence type="ECO:0000259" key="8">
    <source>
        <dbReference type="PROSITE" id="PS50011"/>
    </source>
</evidence>
<evidence type="ECO:0000256" key="5">
    <source>
        <dbReference type="PROSITE-ProRule" id="PRU10141"/>
    </source>
</evidence>
<proteinExistence type="predicted"/>
<organism evidence="9 10">
    <name type="scientific">Rhododendron griersonianum</name>
    <dbReference type="NCBI Taxonomy" id="479676"/>
    <lineage>
        <taxon>Eukaryota</taxon>
        <taxon>Viridiplantae</taxon>
        <taxon>Streptophyta</taxon>
        <taxon>Embryophyta</taxon>
        <taxon>Tracheophyta</taxon>
        <taxon>Spermatophyta</taxon>
        <taxon>Magnoliopsida</taxon>
        <taxon>eudicotyledons</taxon>
        <taxon>Gunneridae</taxon>
        <taxon>Pentapetalae</taxon>
        <taxon>asterids</taxon>
        <taxon>Ericales</taxon>
        <taxon>Ericaceae</taxon>
        <taxon>Ericoideae</taxon>
        <taxon>Rhodoreae</taxon>
        <taxon>Rhododendron</taxon>
    </lineage>
</organism>
<feature type="compositionally biased region" description="Basic and acidic residues" evidence="6">
    <location>
        <begin position="193"/>
        <end position="206"/>
    </location>
</feature>
<evidence type="ECO:0000256" key="4">
    <source>
        <dbReference type="ARBA" id="ARBA00022840"/>
    </source>
</evidence>
<feature type="binding site" evidence="5">
    <location>
        <position position="89"/>
    </location>
    <ligand>
        <name>ATP</name>
        <dbReference type="ChEBI" id="CHEBI:30616"/>
    </ligand>
</feature>
<dbReference type="EMBL" id="JACTNZ010000007">
    <property type="protein sequence ID" value="KAG5540281.1"/>
    <property type="molecule type" value="Genomic_DNA"/>
</dbReference>
<keyword evidence="4 5" id="KW-0067">ATP-binding</keyword>
<keyword evidence="3" id="KW-0418">Kinase</keyword>
<keyword evidence="1" id="KW-0808">Transferase</keyword>
<dbReference type="InterPro" id="IPR017441">
    <property type="entry name" value="Protein_kinase_ATP_BS"/>
</dbReference>
<dbReference type="SUPFAM" id="SSF56112">
    <property type="entry name" value="Protein kinase-like (PK-like)"/>
    <property type="match status" value="1"/>
</dbReference>
<name>A0AAV6JGL1_9ERIC</name>
<protein>
    <recommendedName>
        <fullName evidence="8">Protein kinase domain-containing protein</fullName>
    </recommendedName>
</protein>
<evidence type="ECO:0000313" key="10">
    <source>
        <dbReference type="Proteomes" id="UP000823749"/>
    </source>
</evidence>
<dbReference type="PANTHER" id="PTHR11042:SF136">
    <property type="entry name" value="EIF-2-ALPHA KINASE GCN2"/>
    <property type="match status" value="1"/>
</dbReference>
<dbReference type="Pfam" id="PF00069">
    <property type="entry name" value="Pkinase"/>
    <property type="match status" value="1"/>
</dbReference>
<evidence type="ECO:0000256" key="1">
    <source>
        <dbReference type="ARBA" id="ARBA00022679"/>
    </source>
</evidence>
<feature type="chain" id="PRO_5043921818" description="Protein kinase domain-containing protein" evidence="7">
    <location>
        <begin position="19"/>
        <end position="243"/>
    </location>
</feature>
<dbReference type="GO" id="GO:0005634">
    <property type="term" value="C:nucleus"/>
    <property type="evidence" value="ECO:0007669"/>
    <property type="project" value="TreeGrafter"/>
</dbReference>
<dbReference type="PROSITE" id="PS00107">
    <property type="entry name" value="PROTEIN_KINASE_ATP"/>
    <property type="match status" value="1"/>
</dbReference>
<feature type="compositionally biased region" description="Polar residues" evidence="6">
    <location>
        <begin position="178"/>
        <end position="188"/>
    </location>
</feature>
<dbReference type="GO" id="GO:0004694">
    <property type="term" value="F:eukaryotic translation initiation factor 2alpha kinase activity"/>
    <property type="evidence" value="ECO:0007669"/>
    <property type="project" value="TreeGrafter"/>
</dbReference>
<feature type="region of interest" description="Disordered" evidence="6">
    <location>
        <begin position="178"/>
        <end position="206"/>
    </location>
</feature>
<evidence type="ECO:0000256" key="7">
    <source>
        <dbReference type="SAM" id="SignalP"/>
    </source>
</evidence>
<sequence length="243" mass="27853">MGMALGFGWALGASRVTMWVLTRCGKFIFEPSPVEGLSGCGDLERMMSSRYSTDFKELKELGKGGFGKVFLCENVLDQKKYALKKIPIKDGHREKVLREVVALSTMHHHHVVRYFQAWIEDGCTVELSSSEEESTSDESVKPNATLYIQMKFCPQYVPETILLFFHFFMSFQMKLKPNNESSPKLGSRNSRKEKKEERKEVGCDENYMRELEDKVRTLSAQLVKAEKIQSLNKMLNPLTDDTD</sequence>
<evidence type="ECO:0000256" key="6">
    <source>
        <dbReference type="SAM" id="MobiDB-lite"/>
    </source>
</evidence>
<feature type="signal peptide" evidence="7">
    <location>
        <begin position="1"/>
        <end position="18"/>
    </location>
</feature>
<reference evidence="9" key="1">
    <citation type="submission" date="2020-08" db="EMBL/GenBank/DDBJ databases">
        <title>Plant Genome Project.</title>
        <authorList>
            <person name="Zhang R.-G."/>
        </authorList>
    </citation>
    <scope>NUCLEOTIDE SEQUENCE</scope>
    <source>
        <strain evidence="9">WSP0</strain>
        <tissue evidence="9">Leaf</tissue>
    </source>
</reference>
<accession>A0AAV6JGL1</accession>
<comment type="caution">
    <text evidence="9">The sequence shown here is derived from an EMBL/GenBank/DDBJ whole genome shotgun (WGS) entry which is preliminary data.</text>
</comment>
<feature type="domain" description="Protein kinase" evidence="8">
    <location>
        <begin position="55"/>
        <end position="243"/>
    </location>
</feature>